<dbReference type="PROSITE" id="PS00107">
    <property type="entry name" value="PROTEIN_KINASE_ATP"/>
    <property type="match status" value="1"/>
</dbReference>
<sequence length="280" mass="31055">MSDAEEKRDKEPAEEEGLPTASFDESKGRALGQVGPYKLLSILGEGGFGIVYLAERQRPVKRRVALKVIKPGMDTKQVIARFEAERQALALLEHPNIAHVFNAGTTDAGRPYFVMEYVKGIPITEHCDRHKLTIEERLKLFLRVCEAVQHAHQKGIIHRDIKPSNIQVCIEGEKAVPKVIDFGVVKAISQSLTERTLVTEQGQFVGTPEYMSPEQAEMTGQDVDTRSDIYSLGVVLYELLTGVLPFDPATLREGGVDHIRQVILEEDPKTPSTRLSTLGG</sequence>
<dbReference type="PANTHER" id="PTHR43289:SF6">
    <property type="entry name" value="SERINE_THREONINE-PROTEIN KINASE NEKL-3"/>
    <property type="match status" value="1"/>
</dbReference>
<dbReference type="PANTHER" id="PTHR43289">
    <property type="entry name" value="MITOGEN-ACTIVATED PROTEIN KINASE KINASE KINASE 20-RELATED"/>
    <property type="match status" value="1"/>
</dbReference>
<evidence type="ECO:0000259" key="6">
    <source>
        <dbReference type="PROSITE" id="PS50011"/>
    </source>
</evidence>
<dbReference type="InterPro" id="IPR011009">
    <property type="entry name" value="Kinase-like_dom_sf"/>
</dbReference>
<dbReference type="EMBL" id="BARS01005218">
    <property type="protein sequence ID" value="GAF69959.1"/>
    <property type="molecule type" value="Genomic_DNA"/>
</dbReference>
<dbReference type="InterPro" id="IPR017441">
    <property type="entry name" value="Protein_kinase_ATP_BS"/>
</dbReference>
<evidence type="ECO:0000256" key="5">
    <source>
        <dbReference type="SAM" id="MobiDB-lite"/>
    </source>
</evidence>
<dbReference type="AlphaFoldDB" id="X0RMD5"/>
<dbReference type="SMART" id="SM00220">
    <property type="entry name" value="S_TKc"/>
    <property type="match status" value="1"/>
</dbReference>
<evidence type="ECO:0000256" key="2">
    <source>
        <dbReference type="ARBA" id="ARBA00022741"/>
    </source>
</evidence>
<proteinExistence type="predicted"/>
<gene>
    <name evidence="7" type="ORF">S01H1_10220</name>
</gene>
<accession>X0RMD5</accession>
<feature type="non-terminal residue" evidence="7">
    <location>
        <position position="280"/>
    </location>
</feature>
<dbReference type="GO" id="GO:0004674">
    <property type="term" value="F:protein serine/threonine kinase activity"/>
    <property type="evidence" value="ECO:0007669"/>
    <property type="project" value="TreeGrafter"/>
</dbReference>
<dbReference type="PROSITE" id="PS50011">
    <property type="entry name" value="PROTEIN_KINASE_DOM"/>
    <property type="match status" value="1"/>
</dbReference>
<organism evidence="7">
    <name type="scientific">marine sediment metagenome</name>
    <dbReference type="NCBI Taxonomy" id="412755"/>
    <lineage>
        <taxon>unclassified sequences</taxon>
        <taxon>metagenomes</taxon>
        <taxon>ecological metagenomes</taxon>
    </lineage>
</organism>
<dbReference type="Gene3D" id="1.10.510.10">
    <property type="entry name" value="Transferase(Phosphotransferase) domain 1"/>
    <property type="match status" value="1"/>
</dbReference>
<keyword evidence="2" id="KW-0547">Nucleotide-binding</keyword>
<evidence type="ECO:0000256" key="3">
    <source>
        <dbReference type="ARBA" id="ARBA00022777"/>
    </source>
</evidence>
<keyword evidence="4" id="KW-0067">ATP-binding</keyword>
<keyword evidence="3" id="KW-0418">Kinase</keyword>
<dbReference type="SUPFAM" id="SSF56112">
    <property type="entry name" value="Protein kinase-like (PK-like)"/>
    <property type="match status" value="1"/>
</dbReference>
<name>X0RMD5_9ZZZZ</name>
<reference evidence="7" key="1">
    <citation type="journal article" date="2014" name="Front. Microbiol.">
        <title>High frequency of phylogenetically diverse reductive dehalogenase-homologous genes in deep subseafloor sedimentary metagenomes.</title>
        <authorList>
            <person name="Kawai M."/>
            <person name="Futagami T."/>
            <person name="Toyoda A."/>
            <person name="Takaki Y."/>
            <person name="Nishi S."/>
            <person name="Hori S."/>
            <person name="Arai W."/>
            <person name="Tsubouchi T."/>
            <person name="Morono Y."/>
            <person name="Uchiyama I."/>
            <person name="Ito T."/>
            <person name="Fujiyama A."/>
            <person name="Inagaki F."/>
            <person name="Takami H."/>
        </authorList>
    </citation>
    <scope>NUCLEOTIDE SEQUENCE</scope>
    <source>
        <strain evidence="7">Expedition CK06-06</strain>
    </source>
</reference>
<evidence type="ECO:0000256" key="1">
    <source>
        <dbReference type="ARBA" id="ARBA00022679"/>
    </source>
</evidence>
<evidence type="ECO:0000256" key="4">
    <source>
        <dbReference type="ARBA" id="ARBA00022840"/>
    </source>
</evidence>
<evidence type="ECO:0000313" key="7">
    <source>
        <dbReference type="EMBL" id="GAF69959.1"/>
    </source>
</evidence>
<dbReference type="CDD" id="cd14014">
    <property type="entry name" value="STKc_PknB_like"/>
    <property type="match status" value="1"/>
</dbReference>
<dbReference type="GO" id="GO:0005524">
    <property type="term" value="F:ATP binding"/>
    <property type="evidence" value="ECO:0007669"/>
    <property type="project" value="UniProtKB-KW"/>
</dbReference>
<dbReference type="Pfam" id="PF00069">
    <property type="entry name" value="Pkinase"/>
    <property type="match status" value="1"/>
</dbReference>
<feature type="compositionally biased region" description="Basic and acidic residues" evidence="5">
    <location>
        <begin position="1"/>
        <end position="11"/>
    </location>
</feature>
<keyword evidence="1" id="KW-0808">Transferase</keyword>
<feature type="region of interest" description="Disordered" evidence="5">
    <location>
        <begin position="1"/>
        <end position="26"/>
    </location>
</feature>
<dbReference type="Gene3D" id="3.30.200.20">
    <property type="entry name" value="Phosphorylase Kinase, domain 1"/>
    <property type="match status" value="1"/>
</dbReference>
<comment type="caution">
    <text evidence="7">The sequence shown here is derived from an EMBL/GenBank/DDBJ whole genome shotgun (WGS) entry which is preliminary data.</text>
</comment>
<feature type="domain" description="Protein kinase" evidence="6">
    <location>
        <begin position="37"/>
        <end position="280"/>
    </location>
</feature>
<protein>
    <recommendedName>
        <fullName evidence="6">Protein kinase domain-containing protein</fullName>
    </recommendedName>
</protein>
<dbReference type="InterPro" id="IPR000719">
    <property type="entry name" value="Prot_kinase_dom"/>
</dbReference>